<evidence type="ECO:0000259" key="1">
    <source>
        <dbReference type="Pfam" id="PF05170"/>
    </source>
</evidence>
<dbReference type="OrthoDB" id="8003028at2"/>
<dbReference type="EMBL" id="FOTK01000001">
    <property type="protein sequence ID" value="SFL17008.1"/>
    <property type="molecule type" value="Genomic_DNA"/>
</dbReference>
<dbReference type="RefSeq" id="WP_092036522.1">
    <property type="nucleotide sequence ID" value="NZ_FOTK01000001.1"/>
</dbReference>
<evidence type="ECO:0000313" key="3">
    <source>
        <dbReference type="Proteomes" id="UP000199048"/>
    </source>
</evidence>
<sequence>MSPRRPIFLLALAGLTLAGLGLRDWPVDGRRAMTFAGGALDDYGLTLTAEGPARLTLLPLPRLSLGPVRVAAGPTGSTLAEGGSLTIDLDPLGLLAGRAALGGLRLEGASLSPDAEAWSVPLAQLSARMRSGATQRPRWLTVTGARIAGGDEARDIDIDLAWPFWSASAEARASLTWRGVPTRIALTHLRPADIVQGLATPFTAAVTWPDGNLAVDGTASPPPKGGALPVLAGRARFESRALPETLAWLGHDAPLSSLAGAFSLDGRFETSDRSVSWPSLRVGLGDDVLEGAGAVTFGPGAVPRLSVQATLAAETLNLAPLIGDVIKLFDAEAAPLALAPLTKGDLDLRLSAAESRVGPFQVQDLAASILVRDAALEVAVNRARLQDGTLKGRLTLASAEDPAETEVRMQGSLDRVDVGALLGEIGGGRWMSGPLQGQVTLEGSARDSAGLLAHLGGRATLAIDGGTISGLDLAEVVHRNGAVPAGALARRNGRTAFERAAITLRFSDGIGEFAESGLRGPSVGANLQGQVSLPGRRIEARGDLALRAADPSRGLLFEVSGPWDAPTALVVPHGEAMLPDPFKVPAALGLSGNARAYAP</sequence>
<dbReference type="GO" id="GO:0090313">
    <property type="term" value="P:regulation of protein targeting to membrane"/>
    <property type="evidence" value="ECO:0007669"/>
    <property type="project" value="TreeGrafter"/>
</dbReference>
<gene>
    <name evidence="2" type="ORF">SAMN05192568_1001327</name>
</gene>
<proteinExistence type="predicted"/>
<evidence type="ECO:0000313" key="2">
    <source>
        <dbReference type="EMBL" id="SFL17008.1"/>
    </source>
</evidence>
<dbReference type="Pfam" id="PF05170">
    <property type="entry name" value="AsmA"/>
    <property type="match status" value="1"/>
</dbReference>
<protein>
    <submittedName>
        <fullName evidence="2">AsmA protein</fullName>
    </submittedName>
</protein>
<dbReference type="AlphaFoldDB" id="A0A1I4FGG5"/>
<reference evidence="3" key="1">
    <citation type="submission" date="2016-10" db="EMBL/GenBank/DDBJ databases">
        <authorList>
            <person name="Varghese N."/>
            <person name="Submissions S."/>
        </authorList>
    </citation>
    <scope>NUCLEOTIDE SEQUENCE [LARGE SCALE GENOMIC DNA]</scope>
    <source>
        <strain evidence="3">BL36</strain>
    </source>
</reference>
<dbReference type="PANTHER" id="PTHR30441">
    <property type="entry name" value="DUF748 DOMAIN-CONTAINING PROTEIN"/>
    <property type="match status" value="1"/>
</dbReference>
<dbReference type="STRING" id="582667.SAMN05192568_1001327"/>
<dbReference type="InterPro" id="IPR052894">
    <property type="entry name" value="AsmA-related"/>
</dbReference>
<feature type="domain" description="AsmA" evidence="1">
    <location>
        <begin position="344"/>
        <end position="510"/>
    </location>
</feature>
<organism evidence="2 3">
    <name type="scientific">Methylobacterium pseudosasicola</name>
    <dbReference type="NCBI Taxonomy" id="582667"/>
    <lineage>
        <taxon>Bacteria</taxon>
        <taxon>Pseudomonadati</taxon>
        <taxon>Pseudomonadota</taxon>
        <taxon>Alphaproteobacteria</taxon>
        <taxon>Hyphomicrobiales</taxon>
        <taxon>Methylobacteriaceae</taxon>
        <taxon>Methylobacterium</taxon>
    </lineage>
</organism>
<accession>A0A1I4FGG5</accession>
<name>A0A1I4FGG5_9HYPH</name>
<keyword evidence="3" id="KW-1185">Reference proteome</keyword>
<dbReference type="PANTHER" id="PTHR30441:SF4">
    <property type="entry name" value="PROTEIN ASMA"/>
    <property type="match status" value="1"/>
</dbReference>
<dbReference type="InterPro" id="IPR007844">
    <property type="entry name" value="AsmA"/>
</dbReference>
<dbReference type="Proteomes" id="UP000199048">
    <property type="component" value="Unassembled WGS sequence"/>
</dbReference>
<dbReference type="GO" id="GO:0005886">
    <property type="term" value="C:plasma membrane"/>
    <property type="evidence" value="ECO:0007669"/>
    <property type="project" value="TreeGrafter"/>
</dbReference>